<dbReference type="OrthoDB" id="420195at2759"/>
<dbReference type="InterPro" id="IPR011990">
    <property type="entry name" value="TPR-like_helical_dom_sf"/>
</dbReference>
<keyword evidence="7" id="KW-1185">Reference proteome</keyword>
<evidence type="ECO:0000256" key="3">
    <source>
        <dbReference type="ARBA" id="ARBA00023602"/>
    </source>
</evidence>
<dbReference type="GO" id="GO:0030544">
    <property type="term" value="F:Hsp70 protein binding"/>
    <property type="evidence" value="ECO:0007669"/>
    <property type="project" value="TreeGrafter"/>
</dbReference>
<dbReference type="InterPro" id="IPR044059">
    <property type="entry name" value="Csn1/TTC4_wheel"/>
</dbReference>
<reference evidence="6 7" key="1">
    <citation type="submission" date="2019-12" db="EMBL/GenBank/DDBJ databases">
        <authorList>
            <person name="Alioto T."/>
            <person name="Alioto T."/>
            <person name="Gomez Garrido J."/>
        </authorList>
    </citation>
    <scope>NUCLEOTIDE SEQUENCE [LARGE SCALE GENOMIC DNA]</scope>
</reference>
<dbReference type="Pfam" id="PF18972">
    <property type="entry name" value="Wheel"/>
    <property type="match status" value="1"/>
</dbReference>
<evidence type="ECO:0000256" key="1">
    <source>
        <dbReference type="ARBA" id="ARBA00022737"/>
    </source>
</evidence>
<dbReference type="CDD" id="cd21377">
    <property type="entry name" value="CTWD_Cns1-like"/>
    <property type="match status" value="1"/>
</dbReference>
<evidence type="ECO:0000259" key="5">
    <source>
        <dbReference type="Pfam" id="PF18972"/>
    </source>
</evidence>
<feature type="domain" description="Cns1/TTC4 wheel" evidence="5">
    <location>
        <begin position="200"/>
        <end position="268"/>
    </location>
</feature>
<dbReference type="Pfam" id="PF14559">
    <property type="entry name" value="TPR_19"/>
    <property type="match status" value="1"/>
</dbReference>
<dbReference type="Gene3D" id="1.25.40.10">
    <property type="entry name" value="Tetratricopeptide repeat domain"/>
    <property type="match status" value="1"/>
</dbReference>
<keyword evidence="1" id="KW-0677">Repeat</keyword>
<protein>
    <submittedName>
        <fullName evidence="6">Tetratricopeptide repeat 4 homolog</fullName>
    </submittedName>
</protein>
<name>A0A8S0PC14_OLEEU</name>
<dbReference type="EMBL" id="CACTIH010000041">
    <property type="protein sequence ID" value="CAA2939138.1"/>
    <property type="molecule type" value="Genomic_DNA"/>
</dbReference>
<evidence type="ECO:0000256" key="4">
    <source>
        <dbReference type="PROSITE-ProRule" id="PRU00339"/>
    </source>
</evidence>
<proteinExistence type="inferred from homology"/>
<accession>A0A8S0PC14</accession>
<gene>
    <name evidence="6" type="ORF">OLEA9_A106053</name>
</gene>
<keyword evidence="2 4" id="KW-0802">TPR repeat</keyword>
<dbReference type="GO" id="GO:0051879">
    <property type="term" value="F:Hsp90 protein binding"/>
    <property type="evidence" value="ECO:0007669"/>
    <property type="project" value="InterPro"/>
</dbReference>
<comment type="similarity">
    <text evidence="3">Belongs to the TTC4 family.</text>
</comment>
<dbReference type="SUPFAM" id="SSF48452">
    <property type="entry name" value="TPR-like"/>
    <property type="match status" value="1"/>
</dbReference>
<dbReference type="SMART" id="SM00028">
    <property type="entry name" value="TPR"/>
    <property type="match status" value="3"/>
</dbReference>
<dbReference type="InterPro" id="IPR019734">
    <property type="entry name" value="TPR_rpt"/>
</dbReference>
<dbReference type="GO" id="GO:0006457">
    <property type="term" value="P:protein folding"/>
    <property type="evidence" value="ECO:0007669"/>
    <property type="project" value="TreeGrafter"/>
</dbReference>
<dbReference type="GO" id="GO:0005829">
    <property type="term" value="C:cytosol"/>
    <property type="evidence" value="ECO:0007669"/>
    <property type="project" value="TreeGrafter"/>
</dbReference>
<dbReference type="Proteomes" id="UP000594638">
    <property type="component" value="Unassembled WGS sequence"/>
</dbReference>
<dbReference type="PANTHER" id="PTHR46035">
    <property type="entry name" value="TETRATRICOPEPTIDE REPEAT PROTEIN 4"/>
    <property type="match status" value="1"/>
</dbReference>
<evidence type="ECO:0000313" key="7">
    <source>
        <dbReference type="Proteomes" id="UP000594638"/>
    </source>
</evidence>
<dbReference type="Gramene" id="OE9A106053T1">
    <property type="protein sequence ID" value="OE9A106053C1"/>
    <property type="gene ID" value="OE9A106053"/>
</dbReference>
<dbReference type="PROSITE" id="PS50005">
    <property type="entry name" value="TPR"/>
    <property type="match status" value="1"/>
</dbReference>
<comment type="caution">
    <text evidence="6">The sequence shown here is derived from an EMBL/GenBank/DDBJ whole genome shotgun (WGS) entry which is preliminary data.</text>
</comment>
<dbReference type="GO" id="GO:0005634">
    <property type="term" value="C:nucleus"/>
    <property type="evidence" value="ECO:0007669"/>
    <property type="project" value="TreeGrafter"/>
</dbReference>
<evidence type="ECO:0000256" key="2">
    <source>
        <dbReference type="ARBA" id="ARBA00022803"/>
    </source>
</evidence>
<dbReference type="PANTHER" id="PTHR46035:SF1">
    <property type="entry name" value="TETRATRICOPEPTIDE REPEAT PROTEIN 4"/>
    <property type="match status" value="1"/>
</dbReference>
<organism evidence="6 7">
    <name type="scientific">Olea europaea subsp. europaea</name>
    <dbReference type="NCBI Taxonomy" id="158383"/>
    <lineage>
        <taxon>Eukaryota</taxon>
        <taxon>Viridiplantae</taxon>
        <taxon>Streptophyta</taxon>
        <taxon>Embryophyta</taxon>
        <taxon>Tracheophyta</taxon>
        <taxon>Spermatophyta</taxon>
        <taxon>Magnoliopsida</taxon>
        <taxon>eudicotyledons</taxon>
        <taxon>Gunneridae</taxon>
        <taxon>Pentapetalae</taxon>
        <taxon>asterids</taxon>
        <taxon>lamiids</taxon>
        <taxon>Lamiales</taxon>
        <taxon>Oleaceae</taxon>
        <taxon>Oleeae</taxon>
        <taxon>Olea</taxon>
    </lineage>
</organism>
<dbReference type="AlphaFoldDB" id="A0A8S0PC14"/>
<evidence type="ECO:0000313" key="6">
    <source>
        <dbReference type="EMBL" id="CAA2939138.1"/>
    </source>
</evidence>
<sequence>MALWMEAGSEPKTHDEIADLEAISALKESAAIEFKEKGNEYVKRGKKHYLDAIDCYNRAINQKALSNSENSIVYSNRAHVNLLLGNYRRAFQDAEEAIRLCPTNVKALYRAVKASLSLDLLNEAKSYCEKGLEQSPDNEELKKLSKQIDLKQAVHEQSLAEISKAVEAAKGLVSAFEHRGLRIGKAMYQELTGLKKPKLDKNNILHWPVILLYAEVMSSDIIEDFCETDMFSAHLDMMFSDDCLPLSWDTGKAYTRGAIELYYEAGSGVCLSNNKIIQYLLEGTAASHLENDDSEDKDVVSGSVVRGTDSKWVRVNEKRTLHDVLKDPNMIIPGIPVFFAVSRKSSFYKDFKSGNWAPPEIA</sequence>
<feature type="repeat" description="TPR" evidence="4">
    <location>
        <begin position="71"/>
        <end position="104"/>
    </location>
</feature>